<dbReference type="Proteomes" id="UP000014137">
    <property type="component" value="Unassembled WGS sequence"/>
</dbReference>
<proteinExistence type="predicted"/>
<dbReference type="InterPro" id="IPR041581">
    <property type="entry name" value="Glyoxalase_6"/>
</dbReference>
<sequence>MRIRYQVVTFDAADLSAESRFWAGVLGGVVEDDGDWHMVTISTCGSKTSPKRTNRSWPSAPRC</sequence>
<protein>
    <recommendedName>
        <fullName evidence="1">Glyoxalase-like domain-containing protein</fullName>
    </recommendedName>
</protein>
<evidence type="ECO:0000259" key="1">
    <source>
        <dbReference type="Pfam" id="PF18029"/>
    </source>
</evidence>
<comment type="caution">
    <text evidence="2">The sequence shown here is derived from an EMBL/GenBank/DDBJ whole genome shotgun (WGS) entry which is preliminary data.</text>
</comment>
<dbReference type="PATRIC" id="fig|1238180.3.peg.4661"/>
<accession>M2PMH9</accession>
<dbReference type="AlphaFoldDB" id="M2PMH9"/>
<dbReference type="EMBL" id="ANMG01000042">
    <property type="protein sequence ID" value="EMD25723.1"/>
    <property type="molecule type" value="Genomic_DNA"/>
</dbReference>
<dbReference type="Pfam" id="PF18029">
    <property type="entry name" value="Glyoxalase_6"/>
    <property type="match status" value="1"/>
</dbReference>
<organism evidence="2 3">
    <name type="scientific">Amycolatopsis azurea DSM 43854</name>
    <dbReference type="NCBI Taxonomy" id="1238180"/>
    <lineage>
        <taxon>Bacteria</taxon>
        <taxon>Bacillati</taxon>
        <taxon>Actinomycetota</taxon>
        <taxon>Actinomycetes</taxon>
        <taxon>Pseudonocardiales</taxon>
        <taxon>Pseudonocardiaceae</taxon>
        <taxon>Amycolatopsis</taxon>
    </lineage>
</organism>
<gene>
    <name evidence="2" type="ORF">C791_4618</name>
</gene>
<evidence type="ECO:0000313" key="3">
    <source>
        <dbReference type="Proteomes" id="UP000014137"/>
    </source>
</evidence>
<name>M2PMH9_9PSEU</name>
<evidence type="ECO:0000313" key="2">
    <source>
        <dbReference type="EMBL" id="EMD25723.1"/>
    </source>
</evidence>
<reference evidence="2 3" key="1">
    <citation type="submission" date="2012-10" db="EMBL/GenBank/DDBJ databases">
        <title>Genome assembly of Amycolatopsis azurea DSM 43854.</title>
        <authorList>
            <person name="Khatri I."/>
            <person name="Kaur I."/>
            <person name="Subramanian S."/>
            <person name="Mayilraj S."/>
        </authorList>
    </citation>
    <scope>NUCLEOTIDE SEQUENCE [LARGE SCALE GENOMIC DNA]</scope>
    <source>
        <strain evidence="2 3">DSM 43854</strain>
    </source>
</reference>
<feature type="domain" description="Glyoxalase-like" evidence="1">
    <location>
        <begin position="8"/>
        <end position="39"/>
    </location>
</feature>